<dbReference type="Proteomes" id="UP000279446">
    <property type="component" value="Unassembled WGS sequence"/>
</dbReference>
<proteinExistence type="predicted"/>
<feature type="signal peptide" evidence="1">
    <location>
        <begin position="1"/>
        <end position="24"/>
    </location>
</feature>
<sequence length="142" mass="16807">MSKKIILSAFVLLICITMNLSVYAKTDLPVTKDTGKWALVLSKSDIPSHQPDKFNSYKLTITNLYHEILYTSFELYRPDRNRNLEMIMLMDPVKYRIKSYETVTFINFNIANYANEMEVVINWIDKNNRKHKQNIVFTNIQY</sequence>
<gene>
    <name evidence="2" type="ORF">EJP82_14810</name>
</gene>
<dbReference type="RefSeq" id="WP_127192835.1">
    <property type="nucleotide sequence ID" value="NZ_RZNY01000011.1"/>
</dbReference>
<comment type="caution">
    <text evidence="2">The sequence shown here is derived from an EMBL/GenBank/DDBJ whole genome shotgun (WGS) entry which is preliminary data.</text>
</comment>
<evidence type="ECO:0000313" key="2">
    <source>
        <dbReference type="EMBL" id="RUT45560.1"/>
    </source>
</evidence>
<dbReference type="EMBL" id="RZNY01000011">
    <property type="protein sequence ID" value="RUT45560.1"/>
    <property type="molecule type" value="Genomic_DNA"/>
</dbReference>
<reference evidence="2 3" key="1">
    <citation type="submission" date="2018-12" db="EMBL/GenBank/DDBJ databases">
        <authorList>
            <person name="Sun L."/>
            <person name="Chen Z."/>
        </authorList>
    </citation>
    <scope>NUCLEOTIDE SEQUENCE [LARGE SCALE GENOMIC DNA]</scope>
    <source>
        <strain evidence="2 3">DSM 15890</strain>
    </source>
</reference>
<keyword evidence="1" id="KW-0732">Signal</keyword>
<feature type="chain" id="PRO_5019047718" description="DUF3888 domain-containing protein" evidence="1">
    <location>
        <begin position="25"/>
        <end position="142"/>
    </location>
</feature>
<accession>A0A433Y8A1</accession>
<protein>
    <recommendedName>
        <fullName evidence="4">DUF3888 domain-containing protein</fullName>
    </recommendedName>
</protein>
<dbReference type="OrthoDB" id="2627603at2"/>
<organism evidence="2 3">
    <name type="scientific">Paenibacillus anaericanus</name>
    <dbReference type="NCBI Taxonomy" id="170367"/>
    <lineage>
        <taxon>Bacteria</taxon>
        <taxon>Bacillati</taxon>
        <taxon>Bacillota</taxon>
        <taxon>Bacilli</taxon>
        <taxon>Bacillales</taxon>
        <taxon>Paenibacillaceae</taxon>
        <taxon>Paenibacillus</taxon>
    </lineage>
</organism>
<evidence type="ECO:0000313" key="3">
    <source>
        <dbReference type="Proteomes" id="UP000279446"/>
    </source>
</evidence>
<evidence type="ECO:0008006" key="4">
    <source>
        <dbReference type="Google" id="ProtNLM"/>
    </source>
</evidence>
<evidence type="ECO:0000256" key="1">
    <source>
        <dbReference type="SAM" id="SignalP"/>
    </source>
</evidence>
<name>A0A433Y8A1_9BACL</name>
<dbReference type="AlphaFoldDB" id="A0A433Y8A1"/>
<keyword evidence="3" id="KW-1185">Reference proteome</keyword>